<dbReference type="GO" id="GO:0005507">
    <property type="term" value="F:copper ion binding"/>
    <property type="evidence" value="ECO:0007669"/>
    <property type="project" value="InterPro"/>
</dbReference>
<feature type="compositionally biased region" description="Pro residues" evidence="1">
    <location>
        <begin position="79"/>
        <end position="89"/>
    </location>
</feature>
<feature type="domain" description="Copper-fist" evidence="2">
    <location>
        <begin position="269"/>
        <end position="303"/>
    </location>
</feature>
<feature type="compositionally biased region" description="Basic and acidic residues" evidence="1">
    <location>
        <begin position="107"/>
        <end position="142"/>
    </location>
</feature>
<evidence type="ECO:0000313" key="3">
    <source>
        <dbReference type="EMBL" id="RSL61968.1"/>
    </source>
</evidence>
<dbReference type="EMBL" id="NKCI01000048">
    <property type="protein sequence ID" value="RSL61968.1"/>
    <property type="molecule type" value="Genomic_DNA"/>
</dbReference>
<dbReference type="PROSITE" id="PS50073">
    <property type="entry name" value="COPPER_FIST_2"/>
    <property type="match status" value="1"/>
</dbReference>
<reference evidence="3 4" key="1">
    <citation type="submission" date="2017-06" db="EMBL/GenBank/DDBJ databases">
        <title>Comparative genomic analysis of Ambrosia Fusariam Clade fungi.</title>
        <authorList>
            <person name="Stajich J.E."/>
            <person name="Carrillo J."/>
            <person name="Kijimoto T."/>
            <person name="Eskalen A."/>
            <person name="O'Donnell K."/>
            <person name="Kasson M."/>
        </authorList>
    </citation>
    <scope>NUCLEOTIDE SEQUENCE [LARGE SCALE GENOMIC DNA]</scope>
    <source>
        <strain evidence="3 4">NRRL62584</strain>
    </source>
</reference>
<proteinExistence type="predicted"/>
<organism evidence="3 4">
    <name type="scientific">Fusarium duplospermum</name>
    <dbReference type="NCBI Taxonomy" id="1325734"/>
    <lineage>
        <taxon>Eukaryota</taxon>
        <taxon>Fungi</taxon>
        <taxon>Dikarya</taxon>
        <taxon>Ascomycota</taxon>
        <taxon>Pezizomycotina</taxon>
        <taxon>Sordariomycetes</taxon>
        <taxon>Hypocreomycetidae</taxon>
        <taxon>Hypocreales</taxon>
        <taxon>Nectriaceae</taxon>
        <taxon>Fusarium</taxon>
        <taxon>Fusarium solani species complex</taxon>
    </lineage>
</organism>
<feature type="compositionally biased region" description="Polar residues" evidence="1">
    <location>
        <begin position="1"/>
        <end position="10"/>
    </location>
</feature>
<evidence type="ECO:0000259" key="2">
    <source>
        <dbReference type="PROSITE" id="PS50073"/>
    </source>
</evidence>
<feature type="region of interest" description="Disordered" evidence="1">
    <location>
        <begin position="1"/>
        <end position="144"/>
    </location>
</feature>
<dbReference type="InterPro" id="IPR001083">
    <property type="entry name" value="Cu_fist_DNA-bd_dom"/>
</dbReference>
<dbReference type="Proteomes" id="UP000288168">
    <property type="component" value="Unassembled WGS sequence"/>
</dbReference>
<feature type="compositionally biased region" description="Basic and acidic residues" evidence="1">
    <location>
        <begin position="44"/>
        <end position="62"/>
    </location>
</feature>
<name>A0A428Q9P3_9HYPO</name>
<protein>
    <recommendedName>
        <fullName evidence="2">Copper-fist domain-containing protein</fullName>
    </recommendedName>
</protein>
<accession>A0A428Q9P3</accession>
<dbReference type="OrthoDB" id="5086876at2759"/>
<dbReference type="AlphaFoldDB" id="A0A428Q9P3"/>
<evidence type="ECO:0000313" key="4">
    <source>
        <dbReference type="Proteomes" id="UP000288168"/>
    </source>
</evidence>
<comment type="caution">
    <text evidence="3">The sequence shown here is derived from an EMBL/GenBank/DDBJ whole genome shotgun (WGS) entry which is preliminary data.</text>
</comment>
<keyword evidence="4" id="KW-1185">Reference proteome</keyword>
<gene>
    <name evidence="3" type="ORF">CEP54_006003</name>
</gene>
<feature type="compositionally biased region" description="Basic and acidic residues" evidence="1">
    <location>
        <begin position="14"/>
        <end position="23"/>
    </location>
</feature>
<sequence length="308" mass="33392">MGPQTSQTTAGRFEVMRNGKRDSILNPYPVDERQVPADTTMAKDQAEAMPRDAEANHRRASDSDLQAVNRDYPLGYTPGPNPSLNPPQSAPGGYPIPRRGRFSSDFPSDHSGKWLRDMSKEAKDKQFPVSHAPDETPTKSRDSSYMIVEPEEDSEATVSNSEVESAPAPVAMPVPTFEDAVIRTPSPVVIPSPTEEPVAEPAGKGKQKPPHRVKCGYLGCTLMFSSKSIADHRKTHILAQGGSQAARQPCTGCAGTGKDCMVSIDPTNVNMNTYACLACLKGHRACSHKPYGRAVPRPRRHPALDPPQ</sequence>
<feature type="region of interest" description="Disordered" evidence="1">
    <location>
        <begin position="187"/>
        <end position="210"/>
    </location>
</feature>
<dbReference type="GO" id="GO:0003677">
    <property type="term" value="F:DNA binding"/>
    <property type="evidence" value="ECO:0007669"/>
    <property type="project" value="InterPro"/>
</dbReference>
<dbReference type="GO" id="GO:0003700">
    <property type="term" value="F:DNA-binding transcription factor activity"/>
    <property type="evidence" value="ECO:0007669"/>
    <property type="project" value="InterPro"/>
</dbReference>
<evidence type="ECO:0000256" key="1">
    <source>
        <dbReference type="SAM" id="MobiDB-lite"/>
    </source>
</evidence>